<name>A0A7Y9YE46_9ACTN</name>
<evidence type="ECO:0000313" key="1">
    <source>
        <dbReference type="EMBL" id="NYI09302.1"/>
    </source>
</evidence>
<gene>
    <name evidence="1" type="ORF">BKA05_000817</name>
</gene>
<protein>
    <submittedName>
        <fullName evidence="1">Uncharacterized protein</fullName>
    </submittedName>
</protein>
<dbReference type="AlphaFoldDB" id="A0A7Y9YE46"/>
<dbReference type="RefSeq" id="WP_179530305.1">
    <property type="nucleotide sequence ID" value="NZ_BAAAPP010000012.1"/>
</dbReference>
<organism evidence="1 2">
    <name type="scientific">Nocardioides marinus</name>
    <dbReference type="NCBI Taxonomy" id="374514"/>
    <lineage>
        <taxon>Bacteria</taxon>
        <taxon>Bacillati</taxon>
        <taxon>Actinomycetota</taxon>
        <taxon>Actinomycetes</taxon>
        <taxon>Propionibacteriales</taxon>
        <taxon>Nocardioidaceae</taxon>
        <taxon>Nocardioides</taxon>
    </lineage>
</organism>
<comment type="caution">
    <text evidence="1">The sequence shown here is derived from an EMBL/GenBank/DDBJ whole genome shotgun (WGS) entry which is preliminary data.</text>
</comment>
<keyword evidence="2" id="KW-1185">Reference proteome</keyword>
<reference evidence="1 2" key="1">
    <citation type="submission" date="2020-07" db="EMBL/GenBank/DDBJ databases">
        <title>Sequencing the genomes of 1000 actinobacteria strains.</title>
        <authorList>
            <person name="Klenk H.-P."/>
        </authorList>
    </citation>
    <scope>NUCLEOTIDE SEQUENCE [LARGE SCALE GENOMIC DNA]</scope>
    <source>
        <strain evidence="1 2">DSM 18248</strain>
    </source>
</reference>
<sequence>MAWEEQVFSLLEDLEQQAEALYAAERGPELADRARAEYASVTLAARLAAGVGEPIALEVRGVGRLVGVLDRVSAGWLRLQVAGQEWVVRTSAVVEVRGASPRAVPEVAWSVADRVGVGSALRRLADEALPCWWHRLDGARTEGVPVRAGADFVELRSGASGESVLVALDALVAVCQVASRS</sequence>
<accession>A0A7Y9YE46</accession>
<dbReference type="EMBL" id="JACBZI010000001">
    <property type="protein sequence ID" value="NYI09302.1"/>
    <property type="molecule type" value="Genomic_DNA"/>
</dbReference>
<dbReference type="Proteomes" id="UP000537326">
    <property type="component" value="Unassembled WGS sequence"/>
</dbReference>
<proteinExistence type="predicted"/>
<evidence type="ECO:0000313" key="2">
    <source>
        <dbReference type="Proteomes" id="UP000537326"/>
    </source>
</evidence>